<keyword evidence="2 5" id="KW-0863">Zinc-finger</keyword>
<gene>
    <name evidence="8" type="ORF">DPX16_17483</name>
</gene>
<evidence type="ECO:0000256" key="4">
    <source>
        <dbReference type="ARBA" id="ARBA00023125"/>
    </source>
</evidence>
<proteinExistence type="predicted"/>
<evidence type="ECO:0000313" key="8">
    <source>
        <dbReference type="EMBL" id="ROK35740.1"/>
    </source>
</evidence>
<evidence type="ECO:0000256" key="1">
    <source>
        <dbReference type="ARBA" id="ARBA00022723"/>
    </source>
</evidence>
<comment type="caution">
    <text evidence="8">The sequence shown here is derived from an EMBL/GenBank/DDBJ whole genome shotgun (WGS) entry which is preliminary data.</text>
</comment>
<feature type="coiled-coil region" evidence="6">
    <location>
        <begin position="171"/>
        <end position="198"/>
    </location>
</feature>
<evidence type="ECO:0000256" key="2">
    <source>
        <dbReference type="ARBA" id="ARBA00022771"/>
    </source>
</evidence>
<feature type="domain" description="THAP-type" evidence="7">
    <location>
        <begin position="30"/>
        <end position="112"/>
    </location>
</feature>
<dbReference type="SUPFAM" id="SSF57716">
    <property type="entry name" value="Glucocorticoid receptor-like (DNA-binding domain)"/>
    <property type="match status" value="1"/>
</dbReference>
<keyword evidence="1" id="KW-0479">Metal-binding</keyword>
<dbReference type="InterPro" id="IPR038441">
    <property type="entry name" value="THAP_Znf_sf"/>
</dbReference>
<evidence type="ECO:0000313" key="9">
    <source>
        <dbReference type="Proteomes" id="UP000281406"/>
    </source>
</evidence>
<accession>A0A3N0Y0T1</accession>
<dbReference type="PROSITE" id="PS50950">
    <property type="entry name" value="ZF_THAP"/>
    <property type="match status" value="1"/>
</dbReference>
<dbReference type="SMART" id="SM00980">
    <property type="entry name" value="THAP"/>
    <property type="match status" value="1"/>
</dbReference>
<evidence type="ECO:0000256" key="3">
    <source>
        <dbReference type="ARBA" id="ARBA00022833"/>
    </source>
</evidence>
<keyword evidence="6" id="KW-0175">Coiled coil</keyword>
<dbReference type="SMART" id="SM00692">
    <property type="entry name" value="DM3"/>
    <property type="match status" value="1"/>
</dbReference>
<reference evidence="8 9" key="1">
    <citation type="submission" date="2018-10" db="EMBL/GenBank/DDBJ databases">
        <title>Genome assembly for a Yunnan-Guizhou Plateau 3E fish, Anabarilius grahami (Regan), and its evolutionary and genetic applications.</title>
        <authorList>
            <person name="Jiang W."/>
        </authorList>
    </citation>
    <scope>NUCLEOTIDE SEQUENCE [LARGE SCALE GENOMIC DNA]</scope>
    <source>
        <strain evidence="8">AG-KIZ</strain>
        <tissue evidence="8">Muscle</tissue>
    </source>
</reference>
<dbReference type="Gene3D" id="6.20.210.20">
    <property type="entry name" value="THAP domain"/>
    <property type="match status" value="1"/>
</dbReference>
<dbReference type="AlphaFoldDB" id="A0A3N0Y0T1"/>
<dbReference type="InterPro" id="IPR006612">
    <property type="entry name" value="THAP_Znf"/>
</dbReference>
<dbReference type="Proteomes" id="UP000281406">
    <property type="component" value="Unassembled WGS sequence"/>
</dbReference>
<dbReference type="GO" id="GO:0008270">
    <property type="term" value="F:zinc ion binding"/>
    <property type="evidence" value="ECO:0007669"/>
    <property type="project" value="UniProtKB-KW"/>
</dbReference>
<keyword evidence="9" id="KW-1185">Reference proteome</keyword>
<keyword evidence="3" id="KW-0862">Zinc</keyword>
<protein>
    <submittedName>
        <fullName evidence="8">THAP domain-containing protein 6</fullName>
    </submittedName>
</protein>
<dbReference type="PANTHER" id="PTHR47577">
    <property type="entry name" value="THAP DOMAIN-CONTAINING PROTEIN 6"/>
    <property type="match status" value="1"/>
</dbReference>
<evidence type="ECO:0000259" key="7">
    <source>
        <dbReference type="PROSITE" id="PS50950"/>
    </source>
</evidence>
<evidence type="ECO:0000256" key="5">
    <source>
        <dbReference type="PROSITE-ProRule" id="PRU00309"/>
    </source>
</evidence>
<sequence>MFRSFTFRESQRRRHIGPGNSLSLEIKKKMPDSCVAWGCKNRRTTLTKSRGITFHKFPKGKALRKQWEIALRRKGFSVSDSSVLCSEHFREQDLDRTGQTVRVRDGAKPSVFNFPAHLQRPVSTRKTRTSRRAEESLSVDCSLQLQETKPLPNVDHSYALPADPTGLKARLSEALARVESLERDMRNVKKREQRAKNIVLALLQDLSGKNLIDEELEHKLNFYSGKIKIL</sequence>
<dbReference type="Pfam" id="PF05485">
    <property type="entry name" value="THAP"/>
    <property type="match status" value="1"/>
</dbReference>
<organism evidence="8 9">
    <name type="scientific">Anabarilius grahami</name>
    <name type="common">Kanglang fish</name>
    <name type="synonym">Barilius grahami</name>
    <dbReference type="NCBI Taxonomy" id="495550"/>
    <lineage>
        <taxon>Eukaryota</taxon>
        <taxon>Metazoa</taxon>
        <taxon>Chordata</taxon>
        <taxon>Craniata</taxon>
        <taxon>Vertebrata</taxon>
        <taxon>Euteleostomi</taxon>
        <taxon>Actinopterygii</taxon>
        <taxon>Neopterygii</taxon>
        <taxon>Teleostei</taxon>
        <taxon>Ostariophysi</taxon>
        <taxon>Cypriniformes</taxon>
        <taxon>Xenocyprididae</taxon>
        <taxon>Xenocypridinae</taxon>
        <taxon>Xenocypridinae incertae sedis</taxon>
        <taxon>Anabarilius</taxon>
    </lineage>
</organism>
<keyword evidence="4 5" id="KW-0238">DNA-binding</keyword>
<dbReference type="GO" id="GO:0003677">
    <property type="term" value="F:DNA binding"/>
    <property type="evidence" value="ECO:0007669"/>
    <property type="project" value="UniProtKB-UniRule"/>
</dbReference>
<dbReference type="OrthoDB" id="7312725at2759"/>
<dbReference type="EMBL" id="RJVU01057109">
    <property type="protein sequence ID" value="ROK35740.1"/>
    <property type="molecule type" value="Genomic_DNA"/>
</dbReference>
<dbReference type="PANTHER" id="PTHR47577:SF1">
    <property type="entry name" value="THAP DOMAIN-CONTAINING PROTEIN 6"/>
    <property type="match status" value="1"/>
</dbReference>
<name>A0A3N0Y0T1_ANAGA</name>
<evidence type="ECO:0000256" key="6">
    <source>
        <dbReference type="SAM" id="Coils"/>
    </source>
</evidence>